<dbReference type="Proteomes" id="UP000319210">
    <property type="component" value="Unassembled WGS sequence"/>
</dbReference>
<dbReference type="GO" id="GO:0003700">
    <property type="term" value="F:DNA-binding transcription factor activity"/>
    <property type="evidence" value="ECO:0007669"/>
    <property type="project" value="InterPro"/>
</dbReference>
<dbReference type="PROSITE" id="PS01117">
    <property type="entry name" value="HTH_MARR_1"/>
    <property type="match status" value="1"/>
</dbReference>
<dbReference type="EMBL" id="BJMM01000007">
    <property type="protein sequence ID" value="GEB49592.1"/>
    <property type="molecule type" value="Genomic_DNA"/>
</dbReference>
<dbReference type="AlphaFoldDB" id="A0A4Y3QWJ1"/>
<protein>
    <recommendedName>
        <fullName evidence="5">HTH marR-type domain-containing protein</fullName>
    </recommendedName>
</protein>
<organism evidence="6 7">
    <name type="scientific">Streptomyces cacaoi</name>
    <dbReference type="NCBI Taxonomy" id="1898"/>
    <lineage>
        <taxon>Bacteria</taxon>
        <taxon>Bacillati</taxon>
        <taxon>Actinomycetota</taxon>
        <taxon>Actinomycetes</taxon>
        <taxon>Kitasatosporales</taxon>
        <taxon>Streptomycetaceae</taxon>
        <taxon>Streptomyces</taxon>
    </lineage>
</organism>
<evidence type="ECO:0000313" key="7">
    <source>
        <dbReference type="Proteomes" id="UP000319210"/>
    </source>
</evidence>
<accession>A0A4Y3QWJ1</accession>
<evidence type="ECO:0000256" key="3">
    <source>
        <dbReference type="ARBA" id="ARBA00023163"/>
    </source>
</evidence>
<comment type="caution">
    <text evidence="6">The sequence shown here is derived from an EMBL/GenBank/DDBJ whole genome shotgun (WGS) entry which is preliminary data.</text>
</comment>
<keyword evidence="3" id="KW-0804">Transcription</keyword>
<dbReference type="InterPro" id="IPR036390">
    <property type="entry name" value="WH_DNA-bd_sf"/>
</dbReference>
<evidence type="ECO:0000256" key="1">
    <source>
        <dbReference type="ARBA" id="ARBA00023015"/>
    </source>
</evidence>
<evidence type="ECO:0000313" key="6">
    <source>
        <dbReference type="EMBL" id="GEB49592.1"/>
    </source>
</evidence>
<dbReference type="Pfam" id="PF01047">
    <property type="entry name" value="MarR"/>
    <property type="match status" value="1"/>
</dbReference>
<evidence type="ECO:0000256" key="2">
    <source>
        <dbReference type="ARBA" id="ARBA00023125"/>
    </source>
</evidence>
<dbReference type="GO" id="GO:0003677">
    <property type="term" value="F:DNA binding"/>
    <property type="evidence" value="ECO:0007669"/>
    <property type="project" value="UniProtKB-KW"/>
</dbReference>
<dbReference type="SMART" id="SM00347">
    <property type="entry name" value="HTH_MARR"/>
    <property type="match status" value="1"/>
</dbReference>
<sequence>MSEQLSPPPSAGGPPQGAADTTGETGTPGASDPAGAHGAPGDPADDSGIGADGGVSGADQAAVNALRSSVMRLSRRLKHQRVDESLSPTEMSVLGTLARCGSATPSELARKEHVQPPSMTRIVAMLEAKGLVRLDPHPEDRRQKVVNRTEQAESMLAAARTKRSAWLAELFASLDEDERATLRAAAPVLEKLAHL</sequence>
<dbReference type="PRINTS" id="PR00598">
    <property type="entry name" value="HTHMARR"/>
</dbReference>
<feature type="compositionally biased region" description="Pro residues" evidence="4">
    <location>
        <begin position="1"/>
        <end position="12"/>
    </location>
</feature>
<dbReference type="PROSITE" id="PS50995">
    <property type="entry name" value="HTH_MARR_2"/>
    <property type="match status" value="1"/>
</dbReference>
<feature type="domain" description="HTH marR-type" evidence="5">
    <location>
        <begin position="59"/>
        <end position="191"/>
    </location>
</feature>
<name>A0A4Y3QWJ1_STRCI</name>
<dbReference type="InterPro" id="IPR052526">
    <property type="entry name" value="HTH-type_Bedaq_tolerance"/>
</dbReference>
<gene>
    <name evidence="6" type="ORF">SCA03_21430</name>
</gene>
<feature type="region of interest" description="Disordered" evidence="4">
    <location>
        <begin position="1"/>
        <end position="57"/>
    </location>
</feature>
<dbReference type="PANTHER" id="PTHR39515:SF2">
    <property type="entry name" value="HTH-TYPE TRANSCRIPTIONAL REGULATOR RV0880"/>
    <property type="match status" value="1"/>
</dbReference>
<keyword evidence="7" id="KW-1185">Reference proteome</keyword>
<keyword evidence="1" id="KW-0805">Transcription regulation</keyword>
<dbReference type="InterPro" id="IPR000835">
    <property type="entry name" value="HTH_MarR-typ"/>
</dbReference>
<dbReference type="Gene3D" id="1.10.10.10">
    <property type="entry name" value="Winged helix-like DNA-binding domain superfamily/Winged helix DNA-binding domain"/>
    <property type="match status" value="1"/>
</dbReference>
<feature type="compositionally biased region" description="Low complexity" evidence="4">
    <location>
        <begin position="28"/>
        <end position="49"/>
    </location>
</feature>
<proteinExistence type="predicted"/>
<dbReference type="InterPro" id="IPR023187">
    <property type="entry name" value="Tscrpt_reg_MarR-type_CS"/>
</dbReference>
<evidence type="ECO:0000256" key="4">
    <source>
        <dbReference type="SAM" id="MobiDB-lite"/>
    </source>
</evidence>
<reference evidence="6 7" key="1">
    <citation type="submission" date="2019-06" db="EMBL/GenBank/DDBJ databases">
        <title>Whole genome shotgun sequence of Streptomyces cacaoi subsp. cacaoi NBRC 12748.</title>
        <authorList>
            <person name="Hosoyama A."/>
            <person name="Uohara A."/>
            <person name="Ohji S."/>
            <person name="Ichikawa N."/>
        </authorList>
    </citation>
    <scope>NUCLEOTIDE SEQUENCE [LARGE SCALE GENOMIC DNA]</scope>
    <source>
        <strain evidence="6 7">NBRC 12748</strain>
    </source>
</reference>
<dbReference type="PANTHER" id="PTHR39515">
    <property type="entry name" value="CONSERVED PROTEIN"/>
    <property type="match status" value="1"/>
</dbReference>
<evidence type="ECO:0000259" key="5">
    <source>
        <dbReference type="PROSITE" id="PS50995"/>
    </source>
</evidence>
<keyword evidence="2" id="KW-0238">DNA-binding</keyword>
<dbReference type="InterPro" id="IPR036388">
    <property type="entry name" value="WH-like_DNA-bd_sf"/>
</dbReference>
<dbReference type="SUPFAM" id="SSF46785">
    <property type="entry name" value="Winged helix' DNA-binding domain"/>
    <property type="match status" value="1"/>
</dbReference>